<dbReference type="Proteomes" id="UP001178461">
    <property type="component" value="Chromosome 2"/>
</dbReference>
<accession>A0AA35JX12</accession>
<evidence type="ECO:0000313" key="3">
    <source>
        <dbReference type="Proteomes" id="UP001178461"/>
    </source>
</evidence>
<protein>
    <submittedName>
        <fullName evidence="2">CCHC-type domain-containing protein</fullName>
    </submittedName>
</protein>
<reference evidence="2" key="1">
    <citation type="submission" date="2022-12" db="EMBL/GenBank/DDBJ databases">
        <authorList>
            <person name="Alioto T."/>
            <person name="Alioto T."/>
            <person name="Gomez Garrido J."/>
        </authorList>
    </citation>
    <scope>NUCLEOTIDE SEQUENCE</scope>
</reference>
<keyword evidence="1" id="KW-0175">Coiled coil</keyword>
<feature type="non-terminal residue" evidence="2">
    <location>
        <position position="91"/>
    </location>
</feature>
<dbReference type="AlphaFoldDB" id="A0AA35JX12"/>
<name>A0AA35JX12_9SAUR</name>
<feature type="non-terminal residue" evidence="2">
    <location>
        <position position="1"/>
    </location>
</feature>
<evidence type="ECO:0000256" key="1">
    <source>
        <dbReference type="SAM" id="Coils"/>
    </source>
</evidence>
<dbReference type="EMBL" id="OX395127">
    <property type="protein sequence ID" value="CAI5767585.1"/>
    <property type="molecule type" value="Genomic_DNA"/>
</dbReference>
<evidence type="ECO:0000313" key="2">
    <source>
        <dbReference type="EMBL" id="CAI5767585.1"/>
    </source>
</evidence>
<keyword evidence="3" id="KW-1185">Reference proteome</keyword>
<proteinExistence type="predicted"/>
<gene>
    <name evidence="2" type="ORF">PODLI_1B001503</name>
</gene>
<sequence length="91" mass="9852">AMAEQAAALVALAQENQALNHTVQQLSDAVVALQQRLEALPAPGADARLRASTQWLCLRNLMEPRPAFPCSWPRPSCIFRGEPGTFLTTAP</sequence>
<organism evidence="2 3">
    <name type="scientific">Podarcis lilfordi</name>
    <name type="common">Lilford's wall lizard</name>
    <dbReference type="NCBI Taxonomy" id="74358"/>
    <lineage>
        <taxon>Eukaryota</taxon>
        <taxon>Metazoa</taxon>
        <taxon>Chordata</taxon>
        <taxon>Craniata</taxon>
        <taxon>Vertebrata</taxon>
        <taxon>Euteleostomi</taxon>
        <taxon>Lepidosauria</taxon>
        <taxon>Squamata</taxon>
        <taxon>Bifurcata</taxon>
        <taxon>Unidentata</taxon>
        <taxon>Episquamata</taxon>
        <taxon>Laterata</taxon>
        <taxon>Lacertibaenia</taxon>
        <taxon>Lacertidae</taxon>
        <taxon>Podarcis</taxon>
    </lineage>
</organism>
<feature type="coiled-coil region" evidence="1">
    <location>
        <begin position="9"/>
        <end position="36"/>
    </location>
</feature>